<evidence type="ECO:0000256" key="1">
    <source>
        <dbReference type="SAM" id="MobiDB-lite"/>
    </source>
</evidence>
<evidence type="ECO:0000313" key="5">
    <source>
        <dbReference type="Proteomes" id="UP000078555"/>
    </source>
</evidence>
<proteinExistence type="predicted"/>
<evidence type="ECO:0000313" key="3">
    <source>
        <dbReference type="EMBL" id="SBT33014.1"/>
    </source>
</evidence>
<keyword evidence="5" id="KW-1185">Reference proteome</keyword>
<reference evidence="4" key="3">
    <citation type="submission" date="2016-05" db="EMBL/GenBank/DDBJ databases">
        <authorList>
            <person name="Naeem Raeece"/>
        </authorList>
    </citation>
    <scope>NUCLEOTIDE SEQUENCE [LARGE SCALE GENOMIC DNA]</scope>
</reference>
<dbReference type="AlphaFoldDB" id="A0A1A8YNB2"/>
<protein>
    <submittedName>
        <fullName evidence="3">Uncharacterized protein</fullName>
    </submittedName>
</protein>
<organism evidence="3 4">
    <name type="scientific">Plasmodium ovale wallikeri</name>
    <dbReference type="NCBI Taxonomy" id="864142"/>
    <lineage>
        <taxon>Eukaryota</taxon>
        <taxon>Sar</taxon>
        <taxon>Alveolata</taxon>
        <taxon>Apicomplexa</taxon>
        <taxon>Aconoidasida</taxon>
        <taxon>Haemosporida</taxon>
        <taxon>Plasmodiidae</taxon>
        <taxon>Plasmodium</taxon>
        <taxon>Plasmodium (Plasmodium)</taxon>
    </lineage>
</organism>
<accession>A0A1A8YNB2</accession>
<evidence type="ECO:0000313" key="4">
    <source>
        <dbReference type="Proteomes" id="UP000078550"/>
    </source>
</evidence>
<evidence type="ECO:0000313" key="2">
    <source>
        <dbReference type="EMBL" id="SBT32373.1"/>
    </source>
</evidence>
<sequence length="96" mass="11260">MESGTWQGDRWGWMQKEMRASAKWENSKKKKKKKKNGWITNDKPRCAHLLRNRNCAGNIKSEEGKHPFYMLRTSRSENHMLKYVFSTAESLASIAL</sequence>
<feature type="region of interest" description="Disordered" evidence="1">
    <location>
        <begin position="19"/>
        <end position="43"/>
    </location>
</feature>
<dbReference type="EMBL" id="FLRD01000037">
    <property type="protein sequence ID" value="SBT32373.1"/>
    <property type="molecule type" value="Genomic_DNA"/>
</dbReference>
<reference evidence="3" key="1">
    <citation type="submission" date="2016-05" db="EMBL/GenBank/DDBJ databases">
        <authorList>
            <person name="Lavstsen T."/>
            <person name="Jespersen J.S."/>
        </authorList>
    </citation>
    <scope>NUCLEOTIDE SEQUENCE [LARGE SCALE GENOMIC DNA]</scope>
</reference>
<reference evidence="5" key="2">
    <citation type="submission" date="2016-05" db="EMBL/GenBank/DDBJ databases">
        <authorList>
            <person name="Naeem R."/>
        </authorList>
    </citation>
    <scope>NUCLEOTIDE SEQUENCE [LARGE SCALE GENOMIC DNA]</scope>
</reference>
<dbReference type="EMBL" id="FLRE01000049">
    <property type="protein sequence ID" value="SBT33014.1"/>
    <property type="molecule type" value="Genomic_DNA"/>
</dbReference>
<gene>
    <name evidence="2" type="ORF">POVWA1_011840</name>
    <name evidence="3" type="ORF">POVWA2_012540</name>
</gene>
<name>A0A1A8YNB2_PLAOA</name>
<dbReference type="Proteomes" id="UP000078555">
    <property type="component" value="Unassembled WGS sequence"/>
</dbReference>
<dbReference type="Proteomes" id="UP000078550">
    <property type="component" value="Unassembled WGS sequence"/>
</dbReference>